<keyword evidence="1" id="KW-1133">Transmembrane helix</keyword>
<dbReference type="Gene3D" id="3.30.2010.10">
    <property type="entry name" value="Metalloproteases ('zincins'), catalytic domain"/>
    <property type="match status" value="1"/>
</dbReference>
<sequence>MWESKSRLLLVLGLALPGFIALEMMIYTADMLTGWKMNRNLIHMCAATLMDLGLSALVKALNLLVFVTLLVLLWQSARQPLLARRAGRKLQAMLEPALTEEMNRRYGSGRSGILVIDREEPAAFTMGMLKPRIVISTGLMSLLEPRELEAVILHETYHQKHGDPRNLFLLSLFASVFWYIPLLGWLCHQYKIVREVLADNEAMSRQGTAADLAGALLKMLKRGGAEPPSFAHVSFAETSINCRIRLILNPDEQLPLQLPLKRTMISLPALVALGAMFFGVLN</sequence>
<evidence type="ECO:0000313" key="4">
    <source>
        <dbReference type="Proteomes" id="UP000032633"/>
    </source>
</evidence>
<dbReference type="CDD" id="cd07326">
    <property type="entry name" value="M56_BlaR1_MecR1_like"/>
    <property type="match status" value="1"/>
</dbReference>
<evidence type="ECO:0000259" key="2">
    <source>
        <dbReference type="Pfam" id="PF05569"/>
    </source>
</evidence>
<dbReference type="Proteomes" id="UP000032633">
    <property type="component" value="Chromosome"/>
</dbReference>
<protein>
    <recommendedName>
        <fullName evidence="2">Peptidase M56 domain-containing protein</fullName>
    </recommendedName>
</protein>
<keyword evidence="4" id="KW-1185">Reference proteome</keyword>
<dbReference type="AlphaFoldDB" id="A0A0D5NHU9"/>
<dbReference type="HOGENOM" id="CLU_084753_0_0_9"/>
<dbReference type="EMBL" id="CP011058">
    <property type="protein sequence ID" value="AJY74670.1"/>
    <property type="molecule type" value="Genomic_DNA"/>
</dbReference>
<dbReference type="OrthoDB" id="2448482at2"/>
<gene>
    <name evidence="3" type="ORF">VN24_08865</name>
</gene>
<reference evidence="4" key="2">
    <citation type="submission" date="2015-03" db="EMBL/GenBank/DDBJ databases">
        <title>Genome sequence of Paenibacillus beijingensis strain DSM 24997T.</title>
        <authorList>
            <person name="Kwak Y."/>
            <person name="Shin J.-H."/>
        </authorList>
    </citation>
    <scope>NUCLEOTIDE SEQUENCE [LARGE SCALE GENOMIC DNA]</scope>
    <source>
        <strain evidence="4">DSM 24997</strain>
    </source>
</reference>
<proteinExistence type="predicted"/>
<organism evidence="3 4">
    <name type="scientific">Paenibacillus beijingensis</name>
    <dbReference type="NCBI Taxonomy" id="1126833"/>
    <lineage>
        <taxon>Bacteria</taxon>
        <taxon>Bacillati</taxon>
        <taxon>Bacillota</taxon>
        <taxon>Bacilli</taxon>
        <taxon>Bacillales</taxon>
        <taxon>Paenibacillaceae</taxon>
        <taxon>Paenibacillus</taxon>
    </lineage>
</organism>
<reference evidence="3 4" key="1">
    <citation type="journal article" date="2015" name="J. Biotechnol.">
        <title>Complete genome sequence of Paenibacillus beijingensis 7188(T) (=DSM 24997(T)), a novel rhizobacterium from jujube garden soil.</title>
        <authorList>
            <person name="Kwak Y."/>
            <person name="Shin J.H."/>
        </authorList>
    </citation>
    <scope>NUCLEOTIDE SEQUENCE [LARGE SCALE GENOMIC DNA]</scope>
    <source>
        <strain evidence="3 4">DSM 24997</strain>
    </source>
</reference>
<dbReference type="PANTHER" id="PTHR34978:SF3">
    <property type="entry name" value="SLR0241 PROTEIN"/>
    <property type="match status" value="1"/>
</dbReference>
<feature type="transmembrane region" description="Helical" evidence="1">
    <location>
        <begin position="167"/>
        <end position="186"/>
    </location>
</feature>
<keyword evidence="1" id="KW-0812">Transmembrane</keyword>
<dbReference type="STRING" id="1126833.VN24_08865"/>
<feature type="transmembrane region" description="Helical" evidence="1">
    <location>
        <begin position="263"/>
        <end position="281"/>
    </location>
</feature>
<name>A0A0D5NHU9_9BACL</name>
<dbReference type="PATRIC" id="fig|1126833.4.peg.1960"/>
<keyword evidence="1" id="KW-0472">Membrane</keyword>
<dbReference type="Pfam" id="PF05569">
    <property type="entry name" value="Peptidase_M56"/>
    <property type="match status" value="1"/>
</dbReference>
<evidence type="ECO:0000313" key="3">
    <source>
        <dbReference type="EMBL" id="AJY74670.1"/>
    </source>
</evidence>
<dbReference type="RefSeq" id="WP_045670103.1">
    <property type="nucleotide sequence ID" value="NZ_CP011058.1"/>
</dbReference>
<feature type="domain" description="Peptidase M56" evidence="2">
    <location>
        <begin position="57"/>
        <end position="246"/>
    </location>
</feature>
<dbReference type="KEGG" id="pbj:VN24_08865"/>
<evidence type="ECO:0000256" key="1">
    <source>
        <dbReference type="SAM" id="Phobius"/>
    </source>
</evidence>
<dbReference type="PANTHER" id="PTHR34978">
    <property type="entry name" value="POSSIBLE SENSOR-TRANSDUCER PROTEIN BLAR"/>
    <property type="match status" value="1"/>
</dbReference>
<dbReference type="InterPro" id="IPR008756">
    <property type="entry name" value="Peptidase_M56"/>
</dbReference>
<feature type="transmembrane region" description="Helical" evidence="1">
    <location>
        <begin position="52"/>
        <end position="74"/>
    </location>
</feature>
<dbReference type="InterPro" id="IPR052173">
    <property type="entry name" value="Beta-lactam_resp_regulator"/>
</dbReference>
<accession>A0A0D5NHU9</accession>